<evidence type="ECO:0000256" key="7">
    <source>
        <dbReference type="ARBA" id="ARBA00047899"/>
    </source>
</evidence>
<keyword evidence="3" id="KW-0245">EGF-like domain</keyword>
<dbReference type="Proteomes" id="UP000604825">
    <property type="component" value="Unassembled WGS sequence"/>
</dbReference>
<gene>
    <name evidence="13" type="ORF">NCGR_LOCUS3685</name>
</gene>
<feature type="transmembrane region" description="Helical" evidence="10">
    <location>
        <begin position="212"/>
        <end position="234"/>
    </location>
</feature>
<dbReference type="GO" id="GO:0016020">
    <property type="term" value="C:membrane"/>
    <property type="evidence" value="ECO:0007669"/>
    <property type="project" value="UniProtKB-SubCell"/>
</dbReference>
<organism evidence="13 14">
    <name type="scientific">Miscanthus lutarioriparius</name>
    <dbReference type="NCBI Taxonomy" id="422564"/>
    <lineage>
        <taxon>Eukaryota</taxon>
        <taxon>Viridiplantae</taxon>
        <taxon>Streptophyta</taxon>
        <taxon>Embryophyta</taxon>
        <taxon>Tracheophyta</taxon>
        <taxon>Spermatophyta</taxon>
        <taxon>Magnoliopsida</taxon>
        <taxon>Liliopsida</taxon>
        <taxon>Poales</taxon>
        <taxon>Poaceae</taxon>
        <taxon>PACMAD clade</taxon>
        <taxon>Panicoideae</taxon>
        <taxon>Andropogonodae</taxon>
        <taxon>Andropogoneae</taxon>
        <taxon>Saccharinae</taxon>
        <taxon>Miscanthus</taxon>
    </lineage>
</organism>
<keyword evidence="5" id="KW-0430">Lectin</keyword>
<dbReference type="Gene3D" id="2.90.10.30">
    <property type="match status" value="1"/>
</dbReference>
<keyword evidence="9" id="KW-0547">Nucleotide-binding</keyword>
<evidence type="ECO:0000256" key="6">
    <source>
        <dbReference type="ARBA" id="ARBA00023170"/>
    </source>
</evidence>
<evidence type="ECO:0000259" key="11">
    <source>
        <dbReference type="PROSITE" id="PS50011"/>
    </source>
</evidence>
<comment type="subcellular location">
    <subcellularLocation>
        <location evidence="1">Membrane</location>
        <topology evidence="1">Single-pass type I membrane protein</topology>
    </subcellularLocation>
</comment>
<evidence type="ECO:0000256" key="8">
    <source>
        <dbReference type="ARBA" id="ARBA00048679"/>
    </source>
</evidence>
<accession>A0A811MAX1</accession>
<dbReference type="CDD" id="cd00028">
    <property type="entry name" value="B_lectin"/>
    <property type="match status" value="1"/>
</dbReference>
<dbReference type="EMBL" id="CAJGYO010000001">
    <property type="protein sequence ID" value="CAD6205917.1"/>
    <property type="molecule type" value="Genomic_DNA"/>
</dbReference>
<dbReference type="PROSITE" id="PS50927">
    <property type="entry name" value="BULB_LECTIN"/>
    <property type="match status" value="1"/>
</dbReference>
<name>A0A811MAX1_9POAL</name>
<dbReference type="InterPro" id="IPR001245">
    <property type="entry name" value="Ser-Thr/Tyr_kinase_cat_dom"/>
</dbReference>
<feature type="domain" description="Bulb-type lectin" evidence="12">
    <location>
        <begin position="1"/>
        <end position="121"/>
    </location>
</feature>
<evidence type="ECO:0000259" key="12">
    <source>
        <dbReference type="PROSITE" id="PS50927"/>
    </source>
</evidence>
<dbReference type="SUPFAM" id="SSF51110">
    <property type="entry name" value="alpha-D-mannose-specific plant lectins"/>
    <property type="match status" value="1"/>
</dbReference>
<keyword evidence="10" id="KW-0812">Transmembrane</keyword>
<dbReference type="GO" id="GO:0005524">
    <property type="term" value="F:ATP binding"/>
    <property type="evidence" value="ECO:0007669"/>
    <property type="project" value="UniProtKB-UniRule"/>
</dbReference>
<sequence length="482" mass="53058">MTGEIAMDNGSFILPVLEHSIMSYTTYFGFYSIDGKSFILSIVIDGPQAPVIWSANPDDAVNSGAILNFTREGSLLLQNDDGTTVWSTATNSKSVAGMVLDVYGNLVIFDQDNTSVWQSFDHPTDTLVIGQSLCMGMNLSIRTSYTKWSSARIYFSAEWNGLQYSFKPAAFTKLFESGTTQSTCYAFANEDSSNHFSAFLKIEGNQSDKRRISIVVGSIAGFCLISILVCAVVWKNCKKDEEPLFDGIPGIPKRFSFDELKVATSHFSIKLGAGGFGSVFKGKIGKETIAVKRLEGVEQGMEEFLAEVKTIGRIHHFNLVRDQSKVMTRMRGTRGYLAPEWLGSKITEKADIYSFGIVMIEIICGRENLDESQPDESIHLISLLQEKARSGQLSDLVDSSSNDMKFHLEEVVEAMKVAMWCLQVDSSRRPLLSTVAKVLEGVMSMETTPDCTFVPSFASNKTNLAGSTSSYVPSESHLSGPR</sequence>
<comment type="caution">
    <text evidence="13">The sequence shown here is derived from an EMBL/GenBank/DDBJ whole genome shotgun (WGS) entry which is preliminary data.</text>
</comment>
<dbReference type="PANTHER" id="PTHR47976:SF42">
    <property type="entry name" value="RECEPTOR-LIKE SERINE_THREONINE-PROTEIN KINASE"/>
    <property type="match status" value="1"/>
</dbReference>
<dbReference type="InterPro" id="IPR001480">
    <property type="entry name" value="Bulb-type_lectin_dom"/>
</dbReference>
<comment type="catalytic activity">
    <reaction evidence="7">
        <text>L-threonyl-[protein] + ATP = O-phospho-L-threonyl-[protein] + ADP + H(+)</text>
        <dbReference type="Rhea" id="RHEA:46608"/>
        <dbReference type="Rhea" id="RHEA-COMP:11060"/>
        <dbReference type="Rhea" id="RHEA-COMP:11605"/>
        <dbReference type="ChEBI" id="CHEBI:15378"/>
        <dbReference type="ChEBI" id="CHEBI:30013"/>
        <dbReference type="ChEBI" id="CHEBI:30616"/>
        <dbReference type="ChEBI" id="CHEBI:61977"/>
        <dbReference type="ChEBI" id="CHEBI:456216"/>
        <dbReference type="EC" id="2.7.11.1"/>
    </reaction>
</comment>
<dbReference type="Pfam" id="PF00069">
    <property type="entry name" value="Pkinase"/>
    <property type="match status" value="1"/>
</dbReference>
<dbReference type="SUPFAM" id="SSF56112">
    <property type="entry name" value="Protein kinase-like (PK-like)"/>
    <property type="match status" value="1"/>
</dbReference>
<dbReference type="Gene3D" id="3.30.200.20">
    <property type="entry name" value="Phosphorylase Kinase, domain 1"/>
    <property type="match status" value="1"/>
</dbReference>
<protein>
    <recommendedName>
        <fullName evidence="2">non-specific serine/threonine protein kinase</fullName>
        <ecNumber evidence="2">2.7.11.1</ecNumber>
    </recommendedName>
</protein>
<dbReference type="InterPro" id="IPR017441">
    <property type="entry name" value="Protein_kinase_ATP_BS"/>
</dbReference>
<reference evidence="13" key="1">
    <citation type="submission" date="2020-10" db="EMBL/GenBank/DDBJ databases">
        <authorList>
            <person name="Han B."/>
            <person name="Lu T."/>
            <person name="Zhao Q."/>
            <person name="Huang X."/>
            <person name="Zhao Y."/>
        </authorList>
    </citation>
    <scope>NUCLEOTIDE SEQUENCE</scope>
</reference>
<evidence type="ECO:0000313" key="13">
    <source>
        <dbReference type="EMBL" id="CAD6205917.1"/>
    </source>
</evidence>
<keyword evidence="6" id="KW-0675">Receptor</keyword>
<evidence type="ECO:0000256" key="5">
    <source>
        <dbReference type="ARBA" id="ARBA00022734"/>
    </source>
</evidence>
<dbReference type="Gene3D" id="1.10.510.10">
    <property type="entry name" value="Transferase(Phosphotransferase) domain 1"/>
    <property type="match status" value="1"/>
</dbReference>
<evidence type="ECO:0000256" key="4">
    <source>
        <dbReference type="ARBA" id="ARBA00022729"/>
    </source>
</evidence>
<dbReference type="SMART" id="SM00108">
    <property type="entry name" value="B_lectin"/>
    <property type="match status" value="1"/>
</dbReference>
<dbReference type="AlphaFoldDB" id="A0A811MAX1"/>
<keyword evidence="14" id="KW-1185">Reference proteome</keyword>
<dbReference type="Pfam" id="PF01453">
    <property type="entry name" value="B_lectin"/>
    <property type="match status" value="1"/>
</dbReference>
<evidence type="ECO:0000256" key="3">
    <source>
        <dbReference type="ARBA" id="ARBA00022536"/>
    </source>
</evidence>
<evidence type="ECO:0000256" key="10">
    <source>
        <dbReference type="SAM" id="Phobius"/>
    </source>
</evidence>
<comment type="catalytic activity">
    <reaction evidence="8">
        <text>L-seryl-[protein] + ATP = O-phospho-L-seryl-[protein] + ADP + H(+)</text>
        <dbReference type="Rhea" id="RHEA:17989"/>
        <dbReference type="Rhea" id="RHEA-COMP:9863"/>
        <dbReference type="Rhea" id="RHEA-COMP:11604"/>
        <dbReference type="ChEBI" id="CHEBI:15378"/>
        <dbReference type="ChEBI" id="CHEBI:29999"/>
        <dbReference type="ChEBI" id="CHEBI:30616"/>
        <dbReference type="ChEBI" id="CHEBI:83421"/>
        <dbReference type="ChEBI" id="CHEBI:456216"/>
        <dbReference type="EC" id="2.7.11.1"/>
    </reaction>
</comment>
<feature type="domain" description="Protein kinase" evidence="11">
    <location>
        <begin position="127"/>
        <end position="443"/>
    </location>
</feature>
<keyword evidence="10" id="KW-1133">Transmembrane helix</keyword>
<dbReference type="Pfam" id="PF07714">
    <property type="entry name" value="PK_Tyr_Ser-Thr"/>
    <property type="match status" value="1"/>
</dbReference>
<dbReference type="EC" id="2.7.11.1" evidence="2"/>
<proteinExistence type="predicted"/>
<dbReference type="InterPro" id="IPR051343">
    <property type="entry name" value="G-type_lectin_kinases/EP1-like"/>
</dbReference>
<dbReference type="InterPro" id="IPR000719">
    <property type="entry name" value="Prot_kinase_dom"/>
</dbReference>
<dbReference type="PROSITE" id="PS00107">
    <property type="entry name" value="PROTEIN_KINASE_ATP"/>
    <property type="match status" value="1"/>
</dbReference>
<dbReference type="PANTHER" id="PTHR47976">
    <property type="entry name" value="G-TYPE LECTIN S-RECEPTOR-LIKE SERINE/THREONINE-PROTEIN KINASE SD2-5"/>
    <property type="match status" value="1"/>
</dbReference>
<dbReference type="GO" id="GO:0051707">
    <property type="term" value="P:response to other organism"/>
    <property type="evidence" value="ECO:0007669"/>
    <property type="project" value="UniProtKB-ARBA"/>
</dbReference>
<dbReference type="OrthoDB" id="4062651at2759"/>
<evidence type="ECO:0000256" key="1">
    <source>
        <dbReference type="ARBA" id="ARBA00004479"/>
    </source>
</evidence>
<dbReference type="PROSITE" id="PS50011">
    <property type="entry name" value="PROTEIN_KINASE_DOM"/>
    <property type="match status" value="1"/>
</dbReference>
<evidence type="ECO:0000256" key="2">
    <source>
        <dbReference type="ARBA" id="ARBA00012513"/>
    </source>
</evidence>
<keyword evidence="9" id="KW-0067">ATP-binding</keyword>
<evidence type="ECO:0000256" key="9">
    <source>
        <dbReference type="PROSITE-ProRule" id="PRU10141"/>
    </source>
</evidence>
<keyword evidence="4" id="KW-0732">Signal</keyword>
<evidence type="ECO:0000313" key="14">
    <source>
        <dbReference type="Proteomes" id="UP000604825"/>
    </source>
</evidence>
<dbReference type="GO" id="GO:0004674">
    <property type="term" value="F:protein serine/threonine kinase activity"/>
    <property type="evidence" value="ECO:0007669"/>
    <property type="project" value="UniProtKB-EC"/>
</dbReference>
<dbReference type="InterPro" id="IPR011009">
    <property type="entry name" value="Kinase-like_dom_sf"/>
</dbReference>
<dbReference type="InterPro" id="IPR036426">
    <property type="entry name" value="Bulb-type_lectin_dom_sf"/>
</dbReference>
<feature type="binding site" evidence="9">
    <location>
        <position position="292"/>
    </location>
    <ligand>
        <name>ATP</name>
        <dbReference type="ChEBI" id="CHEBI:30616"/>
    </ligand>
</feature>
<keyword evidence="10" id="KW-0472">Membrane</keyword>